<dbReference type="Pfam" id="PF00083">
    <property type="entry name" value="Sugar_tr"/>
    <property type="match status" value="1"/>
</dbReference>
<dbReference type="InterPro" id="IPR005828">
    <property type="entry name" value="MFS_sugar_transport-like"/>
</dbReference>
<feature type="transmembrane region" description="Helical" evidence="8">
    <location>
        <begin position="92"/>
        <end position="112"/>
    </location>
</feature>
<gene>
    <name evidence="10" type="ORF">LTR77_003800</name>
</gene>
<feature type="domain" description="Major facilitator superfamily (MFS) profile" evidence="9">
    <location>
        <begin position="15"/>
        <end position="475"/>
    </location>
</feature>
<dbReference type="RefSeq" id="XP_064661006.1">
    <property type="nucleotide sequence ID" value="XM_064801055.1"/>
</dbReference>
<keyword evidence="4 8" id="KW-0812">Transmembrane</keyword>
<dbReference type="InterPro" id="IPR003663">
    <property type="entry name" value="Sugar/inositol_transpt"/>
</dbReference>
<organism evidence="10 11">
    <name type="scientific">Saxophila tyrrhenica</name>
    <dbReference type="NCBI Taxonomy" id="1690608"/>
    <lineage>
        <taxon>Eukaryota</taxon>
        <taxon>Fungi</taxon>
        <taxon>Dikarya</taxon>
        <taxon>Ascomycota</taxon>
        <taxon>Pezizomycotina</taxon>
        <taxon>Dothideomycetes</taxon>
        <taxon>Dothideomycetidae</taxon>
        <taxon>Mycosphaerellales</taxon>
        <taxon>Extremaceae</taxon>
        <taxon>Saxophila</taxon>
    </lineage>
</organism>
<evidence type="ECO:0000256" key="6">
    <source>
        <dbReference type="ARBA" id="ARBA00023136"/>
    </source>
</evidence>
<feature type="transmembrane region" description="Helical" evidence="8">
    <location>
        <begin position="12"/>
        <end position="38"/>
    </location>
</feature>
<accession>A0AAV9PG89</accession>
<feature type="compositionally biased region" description="Basic and acidic residues" evidence="7">
    <location>
        <begin position="521"/>
        <end position="533"/>
    </location>
</feature>
<dbReference type="PANTHER" id="PTHR48022:SF11">
    <property type="entry name" value="MONOSACCHARIDE TRANSPORTER (HXT8), PUTATIVE (AFU_ORTHOLOGUE AFUA_2G08120)-RELATED"/>
    <property type="match status" value="1"/>
</dbReference>
<feature type="transmembrane region" description="Helical" evidence="8">
    <location>
        <begin position="147"/>
        <end position="171"/>
    </location>
</feature>
<dbReference type="Proteomes" id="UP001337655">
    <property type="component" value="Unassembled WGS sequence"/>
</dbReference>
<evidence type="ECO:0000256" key="1">
    <source>
        <dbReference type="ARBA" id="ARBA00004141"/>
    </source>
</evidence>
<feature type="transmembrane region" description="Helical" evidence="8">
    <location>
        <begin position="452"/>
        <end position="469"/>
    </location>
</feature>
<dbReference type="FunFam" id="1.20.1250.20:FF:000134">
    <property type="entry name" value="MFS sugar transporter protein"/>
    <property type="match status" value="1"/>
</dbReference>
<comment type="similarity">
    <text evidence="2">Belongs to the major facilitator superfamily. Sugar transporter (TC 2.A.1.1) family.</text>
</comment>
<dbReference type="GeneID" id="89925146"/>
<keyword evidence="11" id="KW-1185">Reference proteome</keyword>
<dbReference type="GO" id="GO:0005351">
    <property type="term" value="F:carbohydrate:proton symporter activity"/>
    <property type="evidence" value="ECO:0007669"/>
    <property type="project" value="TreeGrafter"/>
</dbReference>
<evidence type="ECO:0000256" key="5">
    <source>
        <dbReference type="ARBA" id="ARBA00022989"/>
    </source>
</evidence>
<evidence type="ECO:0000256" key="3">
    <source>
        <dbReference type="ARBA" id="ARBA00022448"/>
    </source>
</evidence>
<comment type="subcellular location">
    <subcellularLocation>
        <location evidence="1">Membrane</location>
        <topology evidence="1">Multi-pass membrane protein</topology>
    </subcellularLocation>
</comment>
<feature type="transmembrane region" description="Helical" evidence="8">
    <location>
        <begin position="118"/>
        <end position="135"/>
    </location>
</feature>
<dbReference type="PROSITE" id="PS00217">
    <property type="entry name" value="SUGAR_TRANSPORT_2"/>
    <property type="match status" value="1"/>
</dbReference>
<feature type="transmembrane region" description="Helical" evidence="8">
    <location>
        <begin position="177"/>
        <end position="200"/>
    </location>
</feature>
<name>A0AAV9PG89_9PEZI</name>
<dbReference type="PANTHER" id="PTHR48022">
    <property type="entry name" value="PLASTIDIC GLUCOSE TRANSPORTER 4"/>
    <property type="match status" value="1"/>
</dbReference>
<evidence type="ECO:0000256" key="2">
    <source>
        <dbReference type="ARBA" id="ARBA00010992"/>
    </source>
</evidence>
<dbReference type="SUPFAM" id="SSF103473">
    <property type="entry name" value="MFS general substrate transporter"/>
    <property type="match status" value="1"/>
</dbReference>
<dbReference type="AlphaFoldDB" id="A0AAV9PG89"/>
<feature type="transmembrane region" description="Helical" evidence="8">
    <location>
        <begin position="308"/>
        <end position="330"/>
    </location>
</feature>
<dbReference type="EMBL" id="JAVRRT010000005">
    <property type="protein sequence ID" value="KAK5172162.1"/>
    <property type="molecule type" value="Genomic_DNA"/>
</dbReference>
<proteinExistence type="inferred from homology"/>
<evidence type="ECO:0000313" key="11">
    <source>
        <dbReference type="Proteomes" id="UP001337655"/>
    </source>
</evidence>
<dbReference type="Gene3D" id="1.20.1250.20">
    <property type="entry name" value="MFS general substrate transporter like domains"/>
    <property type="match status" value="1"/>
</dbReference>
<keyword evidence="6 8" id="KW-0472">Membrane</keyword>
<reference evidence="10 11" key="1">
    <citation type="submission" date="2023-08" db="EMBL/GenBank/DDBJ databases">
        <title>Black Yeasts Isolated from many extreme environments.</title>
        <authorList>
            <person name="Coleine C."/>
            <person name="Stajich J.E."/>
            <person name="Selbmann L."/>
        </authorList>
    </citation>
    <scope>NUCLEOTIDE SEQUENCE [LARGE SCALE GENOMIC DNA]</scope>
    <source>
        <strain evidence="10 11">CCFEE 5935</strain>
    </source>
</reference>
<evidence type="ECO:0000256" key="7">
    <source>
        <dbReference type="SAM" id="MobiDB-lite"/>
    </source>
</evidence>
<dbReference type="InterPro" id="IPR050360">
    <property type="entry name" value="MFS_Sugar_Transporters"/>
</dbReference>
<dbReference type="InterPro" id="IPR005829">
    <property type="entry name" value="Sugar_transporter_CS"/>
</dbReference>
<dbReference type="PROSITE" id="PS50850">
    <property type="entry name" value="MFS"/>
    <property type="match status" value="1"/>
</dbReference>
<dbReference type="InterPro" id="IPR036259">
    <property type="entry name" value="MFS_trans_sf"/>
</dbReference>
<feature type="transmembrane region" description="Helical" evidence="8">
    <location>
        <begin position="422"/>
        <end position="440"/>
    </location>
</feature>
<keyword evidence="5 8" id="KW-1133">Transmembrane helix</keyword>
<protein>
    <recommendedName>
        <fullName evidence="9">Major facilitator superfamily (MFS) profile domain-containing protein</fullName>
    </recommendedName>
</protein>
<dbReference type="InterPro" id="IPR020846">
    <property type="entry name" value="MFS_dom"/>
</dbReference>
<evidence type="ECO:0000256" key="8">
    <source>
        <dbReference type="SAM" id="Phobius"/>
    </source>
</evidence>
<feature type="region of interest" description="Disordered" evidence="7">
    <location>
        <begin position="516"/>
        <end position="542"/>
    </location>
</feature>
<comment type="caution">
    <text evidence="10">The sequence shown here is derived from an EMBL/GenBank/DDBJ whole genome shotgun (WGS) entry which is preliminary data.</text>
</comment>
<evidence type="ECO:0000259" key="9">
    <source>
        <dbReference type="PROSITE" id="PS50850"/>
    </source>
</evidence>
<keyword evidence="3" id="KW-0813">Transport</keyword>
<feature type="transmembrane region" description="Helical" evidence="8">
    <location>
        <begin position="351"/>
        <end position="373"/>
    </location>
</feature>
<feature type="transmembrane region" description="Helical" evidence="8">
    <location>
        <begin position="58"/>
        <end position="80"/>
    </location>
</feature>
<evidence type="ECO:0000313" key="10">
    <source>
        <dbReference type="EMBL" id="KAK5172162.1"/>
    </source>
</evidence>
<dbReference type="PRINTS" id="PR00171">
    <property type="entry name" value="SUGRTRNSPORT"/>
</dbReference>
<evidence type="ECO:0000256" key="4">
    <source>
        <dbReference type="ARBA" id="ARBA00022692"/>
    </source>
</evidence>
<sequence>MGGPRATANRYNFAVAFFVALGSFTYGFNSSIIGAVIGQPSFYTYFDFTPETSYGGSIIGASNGVYAGAGVIGCWTVFWLLDMLGRKRAIQVIAVICIVSAAIQAGSVHIGMFLVGRGLNGLGVGFINCAVPTYISEISPPGQRGRIVGSHGFIICTAYGIAGWCGFGTYYEDNPQIQWRLLVALQIVAPLLLFIGSPWVPESPRWLINKQRDQEGLAVLEKLHAHPNDPDHASAKEEFLQVQRQLAFERTQEIPNFFQLVVGKKYRKRMFIGFYVQAMAQSTGVLVGDPDSSYYGKTDHRAKVISNYMVLELNTLGVTGSTPLLVLAFYNSWAAVLNYINALLIDRIGRIRIITIGLTGCIVCLIIVTALNAQFAGTDNKAGQAAAIAFMFLFVTFYGFGIDVSSYVYCTEIFPTQIRSKGTGWSVSGLFLMTTIYTTAAGPAFNAIDWKYYLVFIIVTSLMLPYAALKFPETKGLSLEEIGALFGDEVVLDYNNLSEEEKKALDERVAASTDAAIIEKGTTDDRSSNDEKAGGNSVERLS</sequence>
<feature type="transmembrane region" description="Helical" evidence="8">
    <location>
        <begin position="270"/>
        <end position="288"/>
    </location>
</feature>
<dbReference type="GO" id="GO:0016020">
    <property type="term" value="C:membrane"/>
    <property type="evidence" value="ECO:0007669"/>
    <property type="project" value="UniProtKB-SubCell"/>
</dbReference>
<feature type="transmembrane region" description="Helical" evidence="8">
    <location>
        <begin position="385"/>
        <end position="410"/>
    </location>
</feature>
<dbReference type="PROSITE" id="PS00216">
    <property type="entry name" value="SUGAR_TRANSPORT_1"/>
    <property type="match status" value="1"/>
</dbReference>